<evidence type="ECO:0008006" key="4">
    <source>
        <dbReference type="Google" id="ProtNLM"/>
    </source>
</evidence>
<name>A0A829R4C3_LISGR</name>
<dbReference type="AlphaFoldDB" id="A0A829R4C3"/>
<reference evidence="2 3" key="1">
    <citation type="submission" date="2012-12" db="EMBL/GenBank/DDBJ databases">
        <title>Novel taxa of Listeriaceae from agricultural environments in the United States.</title>
        <authorList>
            <person name="den Bakker H.C."/>
            <person name="Allred A."/>
            <person name="Warchocki S."/>
            <person name="Wright E.M."/>
            <person name="Burrell A."/>
            <person name="Nightingale K.K."/>
            <person name="Kephart D."/>
            <person name="Wiedmann M."/>
        </authorList>
    </citation>
    <scope>NUCLEOTIDE SEQUENCE [LARGE SCALE GENOMIC DNA]</scope>
    <source>
        <strain evidence="2 3">FSL F6-1183</strain>
    </source>
</reference>
<evidence type="ECO:0000313" key="3">
    <source>
        <dbReference type="Proteomes" id="UP000019251"/>
    </source>
</evidence>
<evidence type="ECO:0000256" key="1">
    <source>
        <dbReference type="SAM" id="MobiDB-lite"/>
    </source>
</evidence>
<protein>
    <recommendedName>
        <fullName evidence="4">LXG domain-containing protein</fullName>
    </recommendedName>
</protein>
<dbReference type="RefSeq" id="WP_052009219.1">
    <property type="nucleotide sequence ID" value="NZ_AODG01000012.1"/>
</dbReference>
<proteinExistence type="predicted"/>
<sequence length="137" mass="15385">MGKEVKINPAFLKEVDSKIMKYIDASEEVTSQLLLIEGVINESFSGPAADAMKAYLTNLRTKMTHEFGDFIQKNYDKVSILRKSFKEVDSNLSGQFAFGTSKTQVVTGETKYSEVGVPERNHSGQPSTKSEKYYTRK</sequence>
<feature type="region of interest" description="Disordered" evidence="1">
    <location>
        <begin position="111"/>
        <end position="137"/>
    </location>
</feature>
<accession>A0A829R4C3</accession>
<gene>
    <name evidence="2" type="ORF">LMUR_10352</name>
</gene>
<evidence type="ECO:0000313" key="2">
    <source>
        <dbReference type="EMBL" id="EUJ27233.1"/>
    </source>
</evidence>
<comment type="caution">
    <text evidence="2">The sequence shown here is derived from an EMBL/GenBank/DDBJ whole genome shotgun (WGS) entry which is preliminary data.</text>
</comment>
<dbReference type="EMBL" id="AODG01000012">
    <property type="protein sequence ID" value="EUJ27233.1"/>
    <property type="molecule type" value="Genomic_DNA"/>
</dbReference>
<organism evidence="2 3">
    <name type="scientific">Listeria grayi FSL F6-1183</name>
    <dbReference type="NCBI Taxonomy" id="1265827"/>
    <lineage>
        <taxon>Bacteria</taxon>
        <taxon>Bacillati</taxon>
        <taxon>Bacillota</taxon>
        <taxon>Bacilli</taxon>
        <taxon>Bacillales</taxon>
        <taxon>Listeriaceae</taxon>
        <taxon>Listeria</taxon>
    </lineage>
</organism>
<dbReference type="Proteomes" id="UP000019251">
    <property type="component" value="Unassembled WGS sequence"/>
</dbReference>